<feature type="transmembrane region" description="Helical" evidence="12">
    <location>
        <begin position="230"/>
        <end position="249"/>
    </location>
</feature>
<dbReference type="GO" id="GO:0007602">
    <property type="term" value="P:phototransduction"/>
    <property type="evidence" value="ECO:0007669"/>
    <property type="project" value="UniProtKB-KW"/>
</dbReference>
<keyword evidence="5 12" id="KW-0812">Transmembrane</keyword>
<evidence type="ECO:0000256" key="11">
    <source>
        <dbReference type="SAM" id="MobiDB-lite"/>
    </source>
</evidence>
<evidence type="ECO:0000256" key="5">
    <source>
        <dbReference type="ARBA" id="ARBA00022692"/>
    </source>
</evidence>
<dbReference type="EMBL" id="JAULSR010000002">
    <property type="protein sequence ID" value="KAK0628384.1"/>
    <property type="molecule type" value="Genomic_DNA"/>
</dbReference>
<organism evidence="13 14">
    <name type="scientific">Bombardia bombarda</name>
    <dbReference type="NCBI Taxonomy" id="252184"/>
    <lineage>
        <taxon>Eukaryota</taxon>
        <taxon>Fungi</taxon>
        <taxon>Dikarya</taxon>
        <taxon>Ascomycota</taxon>
        <taxon>Pezizomycotina</taxon>
        <taxon>Sordariomycetes</taxon>
        <taxon>Sordariomycetidae</taxon>
        <taxon>Sordariales</taxon>
        <taxon>Lasiosphaeriaceae</taxon>
        <taxon>Bombardia</taxon>
    </lineage>
</organism>
<dbReference type="GO" id="GO:0005886">
    <property type="term" value="C:plasma membrane"/>
    <property type="evidence" value="ECO:0007669"/>
    <property type="project" value="TreeGrafter"/>
</dbReference>
<feature type="transmembrane region" description="Helical" evidence="12">
    <location>
        <begin position="28"/>
        <end position="49"/>
    </location>
</feature>
<evidence type="ECO:0000256" key="1">
    <source>
        <dbReference type="ARBA" id="ARBA00004141"/>
    </source>
</evidence>
<keyword evidence="14" id="KW-1185">Reference proteome</keyword>
<dbReference type="PANTHER" id="PTHR28286">
    <property type="match status" value="1"/>
</dbReference>
<dbReference type="SMART" id="SM01021">
    <property type="entry name" value="Bac_rhodopsin"/>
    <property type="match status" value="1"/>
</dbReference>
<feature type="transmembrane region" description="Helical" evidence="12">
    <location>
        <begin position="56"/>
        <end position="75"/>
    </location>
</feature>
<name>A0AA40C8E2_9PEZI</name>
<reference evidence="13" key="1">
    <citation type="submission" date="2023-06" db="EMBL/GenBank/DDBJ databases">
        <title>Genome-scale phylogeny and comparative genomics of the fungal order Sordariales.</title>
        <authorList>
            <consortium name="Lawrence Berkeley National Laboratory"/>
            <person name="Hensen N."/>
            <person name="Bonometti L."/>
            <person name="Westerberg I."/>
            <person name="Brannstrom I.O."/>
            <person name="Guillou S."/>
            <person name="Cros-Aarteil S."/>
            <person name="Calhoun S."/>
            <person name="Haridas S."/>
            <person name="Kuo A."/>
            <person name="Mondo S."/>
            <person name="Pangilinan J."/>
            <person name="Riley R."/>
            <person name="LaButti K."/>
            <person name="Andreopoulos B."/>
            <person name="Lipzen A."/>
            <person name="Chen C."/>
            <person name="Yanf M."/>
            <person name="Daum C."/>
            <person name="Ng V."/>
            <person name="Clum A."/>
            <person name="Steindorff A."/>
            <person name="Ohm R."/>
            <person name="Martin F."/>
            <person name="Silar P."/>
            <person name="Natvig D."/>
            <person name="Lalanne C."/>
            <person name="Gautier V."/>
            <person name="Ament-velasquez S.L."/>
            <person name="Kruys A."/>
            <person name="Hutchinson M.I."/>
            <person name="Powell A.J."/>
            <person name="Barry K."/>
            <person name="Miller A.N."/>
            <person name="Grigoriev I.V."/>
            <person name="Debuchy R."/>
            <person name="Gladieux P."/>
            <person name="Thoren M.H."/>
            <person name="Johannesson H."/>
        </authorList>
    </citation>
    <scope>NUCLEOTIDE SEQUENCE</scope>
    <source>
        <strain evidence="13">SMH3391-2</strain>
    </source>
</reference>
<dbReference type="SUPFAM" id="SSF81321">
    <property type="entry name" value="Family A G protein-coupled receptor-like"/>
    <property type="match status" value="1"/>
</dbReference>
<dbReference type="PRINTS" id="PR00251">
    <property type="entry name" value="BACTRLOPSIN"/>
</dbReference>
<feature type="transmembrane region" description="Helical" evidence="12">
    <location>
        <begin position="134"/>
        <end position="154"/>
    </location>
</feature>
<dbReference type="Pfam" id="PF01036">
    <property type="entry name" value="Bac_rhodopsin"/>
    <property type="match status" value="1"/>
</dbReference>
<evidence type="ECO:0000256" key="10">
    <source>
        <dbReference type="ARBA" id="ARBA00023170"/>
    </source>
</evidence>
<dbReference type="FunFam" id="1.20.1070.10:FF:000160">
    <property type="entry name" value="Related to Opsin-1"/>
    <property type="match status" value="1"/>
</dbReference>
<dbReference type="InterPro" id="IPR001425">
    <property type="entry name" value="Arc/bac/fun_rhodopsins"/>
</dbReference>
<comment type="subcellular location">
    <subcellularLocation>
        <location evidence="1">Membrane</location>
        <topology evidence="1">Multi-pass membrane protein</topology>
    </subcellularLocation>
</comment>
<evidence type="ECO:0000256" key="2">
    <source>
        <dbReference type="ARBA" id="ARBA00008130"/>
    </source>
</evidence>
<proteinExistence type="inferred from homology"/>
<feature type="transmembrane region" description="Helical" evidence="12">
    <location>
        <begin position="191"/>
        <end position="210"/>
    </location>
</feature>
<comment type="caution">
    <text evidence="13">The sequence shown here is derived from an EMBL/GenBank/DDBJ whole genome shotgun (WGS) entry which is preliminary data.</text>
</comment>
<dbReference type="InterPro" id="IPR043476">
    <property type="entry name" value="Yro2-like_7TM"/>
</dbReference>
<sequence length="314" mass="33944">MGGNQALSTNADVSQHANLEITTHGSNWLFAVCAVMGTATLVFLGLAFTRPSSHRHFHYITAGITFVACIAYFAMGSNLGQTPIAVEFVRPFSSHVGAAGTREIFYVRYIDWFITTPLLLLDLLLTAGLPRSTILCTIFADLIMVVCGLVGALVRTRYKWGFWTFGTASFLFVVWQLLWDGRRHAAAHGGAIQKTYLSAGVLLIFVWFLYPVAWGLCEGGNVLHPDSEAIFYGVLDIVSKVGFGAVLLWGHRGIDPADLGLHVREPGGFKGKGVMTEQHQHGDHHGMMEDNNGYDPNLSSGSTAAPMGGVNAGA</sequence>
<evidence type="ECO:0000256" key="9">
    <source>
        <dbReference type="ARBA" id="ARBA00023136"/>
    </source>
</evidence>
<dbReference type="PROSITE" id="PS00327">
    <property type="entry name" value="BACTERIAL_OPSIN_RET"/>
    <property type="match status" value="1"/>
</dbReference>
<keyword evidence="7 12" id="KW-1133">Transmembrane helix</keyword>
<keyword evidence="8" id="KW-0157">Chromophore</keyword>
<evidence type="ECO:0000313" key="14">
    <source>
        <dbReference type="Proteomes" id="UP001174934"/>
    </source>
</evidence>
<keyword evidence="4" id="KW-0716">Sensory transduction</keyword>
<dbReference type="GO" id="GO:0005783">
    <property type="term" value="C:endoplasmic reticulum"/>
    <property type="evidence" value="ECO:0007669"/>
    <property type="project" value="TreeGrafter"/>
</dbReference>
<dbReference type="InterPro" id="IPR018229">
    <property type="entry name" value="Rhodopsin_retinal_BS"/>
</dbReference>
<evidence type="ECO:0000256" key="7">
    <source>
        <dbReference type="ARBA" id="ARBA00022989"/>
    </source>
</evidence>
<accession>A0AA40C8E2</accession>
<evidence type="ECO:0000256" key="4">
    <source>
        <dbReference type="ARBA" id="ARBA00022606"/>
    </source>
</evidence>
<gene>
    <name evidence="13" type="ORF">B0T17DRAFT_489781</name>
</gene>
<feature type="transmembrane region" description="Helical" evidence="12">
    <location>
        <begin position="160"/>
        <end position="179"/>
    </location>
</feature>
<evidence type="ECO:0000256" key="12">
    <source>
        <dbReference type="SAM" id="Phobius"/>
    </source>
</evidence>
<dbReference type="PANTHER" id="PTHR28286:SF1">
    <property type="entry name" value="30 KDA HEAT SHOCK PROTEIN-RELATED"/>
    <property type="match status" value="1"/>
</dbReference>
<dbReference type="PROSITE" id="PS00950">
    <property type="entry name" value="BACTERIAL_OPSIN_1"/>
    <property type="match status" value="1"/>
</dbReference>
<evidence type="ECO:0000256" key="3">
    <source>
        <dbReference type="ARBA" id="ARBA00022543"/>
    </source>
</evidence>
<evidence type="ECO:0000256" key="8">
    <source>
        <dbReference type="ARBA" id="ARBA00022991"/>
    </source>
</evidence>
<feature type="compositionally biased region" description="Basic and acidic residues" evidence="11">
    <location>
        <begin position="278"/>
        <end position="288"/>
    </location>
</feature>
<keyword evidence="9 12" id="KW-0472">Membrane</keyword>
<dbReference type="Gene3D" id="1.20.1070.10">
    <property type="entry name" value="Rhodopsin 7-helix transmembrane proteins"/>
    <property type="match status" value="1"/>
</dbReference>
<keyword evidence="6" id="KW-0681">Retinal protein</keyword>
<feature type="transmembrane region" description="Helical" evidence="12">
    <location>
        <begin position="109"/>
        <end position="127"/>
    </location>
</feature>
<keyword evidence="10" id="KW-0675">Receptor</keyword>
<keyword evidence="3" id="KW-0600">Photoreceptor protein</keyword>
<evidence type="ECO:0000313" key="13">
    <source>
        <dbReference type="EMBL" id="KAK0628384.1"/>
    </source>
</evidence>
<dbReference type="Proteomes" id="UP001174934">
    <property type="component" value="Unassembled WGS sequence"/>
</dbReference>
<evidence type="ECO:0000256" key="6">
    <source>
        <dbReference type="ARBA" id="ARBA00022925"/>
    </source>
</evidence>
<dbReference type="GO" id="GO:0009881">
    <property type="term" value="F:photoreceptor activity"/>
    <property type="evidence" value="ECO:0007669"/>
    <property type="project" value="UniProtKB-KW"/>
</dbReference>
<dbReference type="CDD" id="cd15239">
    <property type="entry name" value="7tm_YRO2_fungal-like"/>
    <property type="match status" value="1"/>
</dbReference>
<comment type="similarity">
    <text evidence="2">Belongs to the archaeal/bacterial/fungal opsin family.</text>
</comment>
<protein>
    <submittedName>
        <fullName evidence="13">FDD123 protein</fullName>
    </submittedName>
</protein>
<feature type="region of interest" description="Disordered" evidence="11">
    <location>
        <begin position="273"/>
        <end position="314"/>
    </location>
</feature>
<dbReference type="AlphaFoldDB" id="A0AA40C8E2"/>
<dbReference type="GO" id="GO:0005216">
    <property type="term" value="F:monoatomic ion channel activity"/>
    <property type="evidence" value="ECO:0007669"/>
    <property type="project" value="InterPro"/>
</dbReference>